<keyword evidence="2" id="KW-1185">Reference proteome</keyword>
<dbReference type="EMBL" id="CP113432">
    <property type="protein sequence ID" value="WAI48011.1"/>
    <property type="molecule type" value="Genomic_DNA"/>
</dbReference>
<reference evidence="1" key="1">
    <citation type="submission" date="2022-11" db="EMBL/GenBank/DDBJ databases">
        <title>Pseudomonas triclosanedens sp. nov., a triclosan degrader isolated from activated sludge.</title>
        <authorList>
            <person name="Yin Y."/>
            <person name="Lu Z."/>
        </authorList>
    </citation>
    <scope>NUCLEOTIDE SEQUENCE</scope>
    <source>
        <strain evidence="1">ZM23</strain>
    </source>
</reference>
<dbReference type="RefSeq" id="WP_254474905.1">
    <property type="nucleotide sequence ID" value="NZ_CP113432.1"/>
</dbReference>
<sequence length="87" mass="10253">MSNAALDALCEHVTDLARGRQVLLDDEECAALREFQYMGLLEMHPPDLSGDRTLCVCRHPRLFRFHFYYRWLPANLARFKPVRTYHS</sequence>
<organism evidence="1 2">
    <name type="scientific">Pseudomonas triclosanedens</name>
    <dbReference type="NCBI Taxonomy" id="2961893"/>
    <lineage>
        <taxon>Bacteria</taxon>
        <taxon>Pseudomonadati</taxon>
        <taxon>Pseudomonadota</taxon>
        <taxon>Gammaproteobacteria</taxon>
        <taxon>Pseudomonadales</taxon>
        <taxon>Pseudomonadaceae</taxon>
        <taxon>Pseudomonas</taxon>
    </lineage>
</organism>
<evidence type="ECO:0000313" key="2">
    <source>
        <dbReference type="Proteomes" id="UP001163624"/>
    </source>
</evidence>
<protein>
    <submittedName>
        <fullName evidence="1">Uncharacterized protein</fullName>
    </submittedName>
</protein>
<evidence type="ECO:0000313" key="1">
    <source>
        <dbReference type="EMBL" id="WAI48011.1"/>
    </source>
</evidence>
<dbReference type="Proteomes" id="UP001163624">
    <property type="component" value="Chromosome"/>
</dbReference>
<gene>
    <name evidence="1" type="ORF">OU419_19850</name>
</gene>
<accession>A0ABY6ZUI6</accession>
<proteinExistence type="predicted"/>
<name>A0ABY6ZUI6_9PSED</name>